<comment type="similarity">
    <text evidence="2">Belongs to the LemA family.</text>
</comment>
<dbReference type="RefSeq" id="WP_133700262.1">
    <property type="nucleotide sequence ID" value="NZ_SNXS01000002.1"/>
</dbReference>
<dbReference type="PANTHER" id="PTHR34478:SF1">
    <property type="entry name" value="PROTEIN LEMA"/>
    <property type="match status" value="1"/>
</dbReference>
<dbReference type="AlphaFoldDB" id="A0A4R6QRI6"/>
<name>A0A4R6QRI6_9BURK</name>
<keyword evidence="4 6" id="KW-1133">Transmembrane helix</keyword>
<dbReference type="OrthoDB" id="9804152at2"/>
<keyword evidence="3 6" id="KW-0812">Transmembrane</keyword>
<dbReference type="InParanoid" id="A0A4R6QRI6"/>
<evidence type="ECO:0000256" key="5">
    <source>
        <dbReference type="ARBA" id="ARBA00023136"/>
    </source>
</evidence>
<dbReference type="SUPFAM" id="SSF140478">
    <property type="entry name" value="LemA-like"/>
    <property type="match status" value="1"/>
</dbReference>
<evidence type="ECO:0000313" key="7">
    <source>
        <dbReference type="EMBL" id="TDP72825.1"/>
    </source>
</evidence>
<feature type="transmembrane region" description="Helical" evidence="6">
    <location>
        <begin position="6"/>
        <end position="23"/>
    </location>
</feature>
<dbReference type="Pfam" id="PF04011">
    <property type="entry name" value="LemA"/>
    <property type="match status" value="1"/>
</dbReference>
<keyword evidence="8" id="KW-1185">Reference proteome</keyword>
<evidence type="ECO:0000256" key="4">
    <source>
        <dbReference type="ARBA" id="ARBA00022989"/>
    </source>
</evidence>
<proteinExistence type="inferred from homology"/>
<protein>
    <submittedName>
        <fullName evidence="7">LemA protein</fullName>
    </submittedName>
</protein>
<gene>
    <name evidence="7" type="ORF">DES47_102571</name>
</gene>
<dbReference type="InterPro" id="IPR023353">
    <property type="entry name" value="LemA-like_dom_sf"/>
</dbReference>
<dbReference type="Proteomes" id="UP000295361">
    <property type="component" value="Unassembled WGS sequence"/>
</dbReference>
<reference evidence="7 8" key="1">
    <citation type="submission" date="2019-03" db="EMBL/GenBank/DDBJ databases">
        <title>Genomic Encyclopedia of Type Strains, Phase IV (KMG-IV): sequencing the most valuable type-strain genomes for metagenomic binning, comparative biology and taxonomic classification.</title>
        <authorList>
            <person name="Goeker M."/>
        </authorList>
    </citation>
    <scope>NUCLEOTIDE SEQUENCE [LARGE SCALE GENOMIC DNA]</scope>
    <source>
        <strain evidence="7 8">DSM 16998</strain>
    </source>
</reference>
<dbReference type="Gene3D" id="1.20.1440.20">
    <property type="entry name" value="LemA-like domain"/>
    <property type="match status" value="1"/>
</dbReference>
<dbReference type="InterPro" id="IPR007156">
    <property type="entry name" value="MamQ_LemA"/>
</dbReference>
<accession>A0A4R6QRI6</accession>
<evidence type="ECO:0000256" key="2">
    <source>
        <dbReference type="ARBA" id="ARBA00008854"/>
    </source>
</evidence>
<evidence type="ECO:0000313" key="8">
    <source>
        <dbReference type="Proteomes" id="UP000295361"/>
    </source>
</evidence>
<comment type="caution">
    <text evidence="7">The sequence shown here is derived from an EMBL/GenBank/DDBJ whole genome shotgun (WGS) entry which is preliminary data.</text>
</comment>
<keyword evidence="5 6" id="KW-0472">Membrane</keyword>
<evidence type="ECO:0000256" key="6">
    <source>
        <dbReference type="SAM" id="Phobius"/>
    </source>
</evidence>
<comment type="subcellular location">
    <subcellularLocation>
        <location evidence="1">Membrane</location>
        <topology evidence="1">Single-pass membrane protein</topology>
    </subcellularLocation>
</comment>
<evidence type="ECO:0000256" key="1">
    <source>
        <dbReference type="ARBA" id="ARBA00004167"/>
    </source>
</evidence>
<evidence type="ECO:0000256" key="3">
    <source>
        <dbReference type="ARBA" id="ARBA00022692"/>
    </source>
</evidence>
<organism evidence="7 8">
    <name type="scientific">Roseateles toxinivorans</name>
    <dbReference type="NCBI Taxonomy" id="270368"/>
    <lineage>
        <taxon>Bacteria</taxon>
        <taxon>Pseudomonadati</taxon>
        <taxon>Pseudomonadota</taxon>
        <taxon>Betaproteobacteria</taxon>
        <taxon>Burkholderiales</taxon>
        <taxon>Sphaerotilaceae</taxon>
        <taxon>Roseateles</taxon>
    </lineage>
</organism>
<dbReference type="EMBL" id="SNXS01000002">
    <property type="protein sequence ID" value="TDP72825.1"/>
    <property type="molecule type" value="Genomic_DNA"/>
</dbReference>
<dbReference type="GO" id="GO:0016020">
    <property type="term" value="C:membrane"/>
    <property type="evidence" value="ECO:0007669"/>
    <property type="project" value="UniProtKB-SubCell"/>
</dbReference>
<dbReference type="PANTHER" id="PTHR34478">
    <property type="entry name" value="PROTEIN LEMA"/>
    <property type="match status" value="1"/>
</dbReference>
<sequence>MSGFSGFLVGLAAVLLFWGIGAYNRIMRLRNKIGDAYAQLDQHLSTRAKLVARLMELLLPELVTELAAFDALHSAQTDCDTAAAAVRARPAVADPVAQLAVAVAVHAAALTRLLALLDQHPELRARDDIQPLLDELRAIEQQRSFARQLFNEAVRVYNEATNQFPTRILAGIYGFKEARSL</sequence>